<keyword evidence="6 10" id="KW-0175">Coiled coil</keyword>
<evidence type="ECO:0000256" key="11">
    <source>
        <dbReference type="SAM" id="MobiDB-lite"/>
    </source>
</evidence>
<dbReference type="EnsemblPlants" id="Zm00001eb251490_T001">
    <property type="protein sequence ID" value="Zm00001eb251490_P001"/>
    <property type="gene ID" value="Zm00001eb251490"/>
</dbReference>
<evidence type="ECO:0000256" key="3">
    <source>
        <dbReference type="ARBA" id="ARBA00022741"/>
    </source>
</evidence>
<dbReference type="OrthoDB" id="199596at2759"/>
<evidence type="ECO:0000256" key="6">
    <source>
        <dbReference type="ARBA" id="ARBA00023054"/>
    </source>
</evidence>
<dbReference type="InterPro" id="IPR003593">
    <property type="entry name" value="AAA+_ATPase"/>
</dbReference>
<dbReference type="InterPro" id="IPR027417">
    <property type="entry name" value="P-loop_NTPase"/>
</dbReference>
<evidence type="ECO:0000259" key="12">
    <source>
        <dbReference type="SMART" id="SM00382"/>
    </source>
</evidence>
<dbReference type="GO" id="GO:0016887">
    <property type="term" value="F:ATP hydrolysis activity"/>
    <property type="evidence" value="ECO:0007669"/>
    <property type="project" value="InterPro"/>
</dbReference>
<feature type="region of interest" description="Disordered" evidence="11">
    <location>
        <begin position="33"/>
        <end position="91"/>
    </location>
</feature>
<evidence type="ECO:0000313" key="14">
    <source>
        <dbReference type="Proteomes" id="UP000007305"/>
    </source>
</evidence>
<name>A0A804PMT5_MAIZE</name>
<feature type="domain" description="AAA+ ATPase" evidence="12">
    <location>
        <begin position="398"/>
        <end position="504"/>
    </location>
</feature>
<evidence type="ECO:0000313" key="13">
    <source>
        <dbReference type="EnsemblPlants" id="Zm00001eb251490_P001"/>
    </source>
</evidence>
<evidence type="ECO:0000256" key="1">
    <source>
        <dbReference type="ARBA" id="ARBA00004273"/>
    </source>
</evidence>
<dbReference type="SMART" id="SM00382">
    <property type="entry name" value="AAA"/>
    <property type="match status" value="1"/>
</dbReference>
<comment type="subcellular location">
    <subcellularLocation>
        <location evidence="1">Mitochondrion inner membrane</location>
    </subcellularLocation>
    <subcellularLocation>
        <location evidence="2">Mitochondrion matrix</location>
        <location evidence="2">Mitochondrion nucleoid</location>
    </subcellularLocation>
</comment>
<evidence type="ECO:0000256" key="9">
    <source>
        <dbReference type="ARBA" id="ARBA00023271"/>
    </source>
</evidence>
<dbReference type="InterPro" id="IPR021911">
    <property type="entry name" value="ATAD3_N"/>
</dbReference>
<sequence length="524" mass="57952">MAAAAAAKAAAAAVSAGAAFVLSSERAHADGGGSTFRFPGFYSSAPSPAPAPAPAPAAPPPQESNAPEEAPKVSTQHPRTSAAGFDPAPLERGVEAINKLKQASDPKKLFEFMKKQEETHQQEIAAKKLELQKALAEIELEQKRVDFEERKKLDQQRAKIKSQMAQYEDELKRKRLQAEHEAQRLRNQELVKMQEESGIRLEQIRRATEEQIQEQRRQTERHRADLEQATISKKAMAEAEGRILVTRQTEDVKRRLILEEINADREKWIQVINTTFEHIGGGLRTILTDQNKLVVAVGGVTALAAGIYTTREGARVVWGYVDRILGQPSLIRESSRGKYPWSGFLSRATSTLTSKLKNGSNLGKDRNGFGDVILNPSLQKRVKQLANATANTKLHQAPFRNMLFYGPPGTGKTMAARELARNSGLDYALMTGGDVAPLGSQAVTKIHQLFDWAKKSNRGLLLFIDEADAFLCERNKTYMSEAQRSALNALLFRTDPVILTLLLLTVLMRSWNFPCLGKMSDSSS</sequence>
<proteinExistence type="evidence at protein level"/>
<feature type="coiled-coil region" evidence="10">
    <location>
        <begin position="117"/>
        <end position="232"/>
    </location>
</feature>
<dbReference type="GO" id="GO:0005743">
    <property type="term" value="C:mitochondrial inner membrane"/>
    <property type="evidence" value="ECO:0007669"/>
    <property type="project" value="UniProtKB-SubCell"/>
</dbReference>
<keyword evidence="14" id="KW-1185">Reference proteome</keyword>
<evidence type="ECO:0000256" key="7">
    <source>
        <dbReference type="ARBA" id="ARBA00023128"/>
    </source>
</evidence>
<dbReference type="Pfam" id="PF12037">
    <property type="entry name" value="ATAD3_N"/>
    <property type="match status" value="1"/>
</dbReference>
<keyword evidence="8" id="KW-0472">Membrane</keyword>
<dbReference type="SUPFAM" id="SSF52540">
    <property type="entry name" value="P-loop containing nucleoside triphosphate hydrolases"/>
    <property type="match status" value="1"/>
</dbReference>
<dbReference type="Pfam" id="PF00004">
    <property type="entry name" value="AAA"/>
    <property type="match status" value="1"/>
</dbReference>
<evidence type="ECO:0000256" key="10">
    <source>
        <dbReference type="SAM" id="Coils"/>
    </source>
</evidence>
<dbReference type="PANTHER" id="PTHR23075:SF0">
    <property type="entry name" value="ATPASE FAMILY AAA DOMAIN-CONTAINING PROTEIN 3"/>
    <property type="match status" value="1"/>
</dbReference>
<dbReference type="AlphaFoldDB" id="A0A804PMT5"/>
<reference evidence="13" key="3">
    <citation type="submission" date="2021-05" db="UniProtKB">
        <authorList>
            <consortium name="EnsemblPlants"/>
        </authorList>
    </citation>
    <scope>IDENTIFICATION</scope>
    <source>
        <strain evidence="13">cv. B73</strain>
    </source>
</reference>
<organism evidence="13 14">
    <name type="scientific">Zea mays</name>
    <name type="common">Maize</name>
    <dbReference type="NCBI Taxonomy" id="4577"/>
    <lineage>
        <taxon>Eukaryota</taxon>
        <taxon>Viridiplantae</taxon>
        <taxon>Streptophyta</taxon>
        <taxon>Embryophyta</taxon>
        <taxon>Tracheophyta</taxon>
        <taxon>Spermatophyta</taxon>
        <taxon>Magnoliopsida</taxon>
        <taxon>Liliopsida</taxon>
        <taxon>Poales</taxon>
        <taxon>Poaceae</taxon>
        <taxon>PACMAD clade</taxon>
        <taxon>Panicoideae</taxon>
        <taxon>Andropogonodae</taxon>
        <taxon>Andropogoneae</taxon>
        <taxon>Tripsacinae</taxon>
        <taxon>Zea</taxon>
    </lineage>
</organism>
<keyword evidence="4" id="KW-0999">Mitochondrion inner membrane</keyword>
<keyword evidence="15" id="KW-1267">Proteomics identification</keyword>
<dbReference type="Proteomes" id="UP000007305">
    <property type="component" value="Chromosome 5"/>
</dbReference>
<evidence type="ECO:0000256" key="8">
    <source>
        <dbReference type="ARBA" id="ARBA00023136"/>
    </source>
</evidence>
<keyword evidence="3" id="KW-0547">Nucleotide-binding</keyword>
<dbReference type="InterPro" id="IPR003959">
    <property type="entry name" value="ATPase_AAA_core"/>
</dbReference>
<keyword evidence="7" id="KW-0496">Mitochondrion</keyword>
<protein>
    <recommendedName>
        <fullName evidence="12">AAA+ ATPase domain-containing protein</fullName>
    </recommendedName>
</protein>
<dbReference type="Gramene" id="Zm00001eb251490_T001">
    <property type="protein sequence ID" value="Zm00001eb251490_P001"/>
    <property type="gene ID" value="Zm00001eb251490"/>
</dbReference>
<evidence type="ECO:0000256" key="4">
    <source>
        <dbReference type="ARBA" id="ARBA00022792"/>
    </source>
</evidence>
<evidence type="ECO:0007829" key="15">
    <source>
        <dbReference type="PeptideAtlas" id="A0A804PMT5"/>
    </source>
</evidence>
<dbReference type="Gene3D" id="3.40.50.300">
    <property type="entry name" value="P-loop containing nucleotide triphosphate hydrolases"/>
    <property type="match status" value="1"/>
</dbReference>
<feature type="compositionally biased region" description="Pro residues" evidence="11">
    <location>
        <begin position="47"/>
        <end position="62"/>
    </location>
</feature>
<evidence type="ECO:0000256" key="5">
    <source>
        <dbReference type="ARBA" id="ARBA00022840"/>
    </source>
</evidence>
<accession>A0A804PMT5</accession>
<dbReference type="GO" id="GO:0005524">
    <property type="term" value="F:ATP binding"/>
    <property type="evidence" value="ECO:0007669"/>
    <property type="project" value="UniProtKB-KW"/>
</dbReference>
<reference evidence="14" key="1">
    <citation type="journal article" date="2009" name="Science">
        <title>The B73 maize genome: complexity, diversity, and dynamics.</title>
        <authorList>
            <person name="Schnable P.S."/>
            <person name="Ware D."/>
            <person name="Fulton R.S."/>
            <person name="Stein J.C."/>
            <person name="Wei F."/>
            <person name="Pasternak S."/>
            <person name="Liang C."/>
            <person name="Zhang J."/>
            <person name="Fulton L."/>
            <person name="Graves T.A."/>
            <person name="Minx P."/>
            <person name="Reily A.D."/>
            <person name="Courtney L."/>
            <person name="Kruchowski S.S."/>
            <person name="Tomlinson C."/>
            <person name="Strong C."/>
            <person name="Delehaunty K."/>
            <person name="Fronick C."/>
            <person name="Courtney B."/>
            <person name="Rock S.M."/>
            <person name="Belter E."/>
            <person name="Du F."/>
            <person name="Kim K."/>
            <person name="Abbott R.M."/>
            <person name="Cotton M."/>
            <person name="Levy A."/>
            <person name="Marchetto P."/>
            <person name="Ochoa K."/>
            <person name="Jackson S.M."/>
            <person name="Gillam B."/>
            <person name="Chen W."/>
            <person name="Yan L."/>
            <person name="Higginbotham J."/>
            <person name="Cardenas M."/>
            <person name="Waligorski J."/>
            <person name="Applebaum E."/>
            <person name="Phelps L."/>
            <person name="Falcone J."/>
            <person name="Kanchi K."/>
            <person name="Thane T."/>
            <person name="Scimone A."/>
            <person name="Thane N."/>
            <person name="Henke J."/>
            <person name="Wang T."/>
            <person name="Ruppert J."/>
            <person name="Shah N."/>
            <person name="Rotter K."/>
            <person name="Hodges J."/>
            <person name="Ingenthron E."/>
            <person name="Cordes M."/>
            <person name="Kohlberg S."/>
            <person name="Sgro J."/>
            <person name="Delgado B."/>
            <person name="Mead K."/>
            <person name="Chinwalla A."/>
            <person name="Leonard S."/>
            <person name="Crouse K."/>
            <person name="Collura K."/>
            <person name="Kudrna D."/>
            <person name="Currie J."/>
            <person name="He R."/>
            <person name="Angelova A."/>
            <person name="Rajasekar S."/>
            <person name="Mueller T."/>
            <person name="Lomeli R."/>
            <person name="Scara G."/>
            <person name="Ko A."/>
            <person name="Delaney K."/>
            <person name="Wissotski M."/>
            <person name="Lopez G."/>
            <person name="Campos D."/>
            <person name="Braidotti M."/>
            <person name="Ashley E."/>
            <person name="Golser W."/>
            <person name="Kim H."/>
            <person name="Lee S."/>
            <person name="Lin J."/>
            <person name="Dujmic Z."/>
            <person name="Kim W."/>
            <person name="Talag J."/>
            <person name="Zuccolo A."/>
            <person name="Fan C."/>
            <person name="Sebastian A."/>
            <person name="Kramer M."/>
            <person name="Spiegel L."/>
            <person name="Nascimento L."/>
            <person name="Zutavern T."/>
            <person name="Miller B."/>
            <person name="Ambroise C."/>
            <person name="Muller S."/>
            <person name="Spooner W."/>
            <person name="Narechania A."/>
            <person name="Ren L."/>
            <person name="Wei S."/>
            <person name="Kumari S."/>
            <person name="Faga B."/>
            <person name="Levy M.J."/>
            <person name="McMahan L."/>
            <person name="Van Buren P."/>
            <person name="Vaughn M.W."/>
            <person name="Ying K."/>
            <person name="Yeh C.-T."/>
            <person name="Emrich S.J."/>
            <person name="Jia Y."/>
            <person name="Kalyanaraman A."/>
            <person name="Hsia A.-P."/>
            <person name="Barbazuk W.B."/>
            <person name="Baucom R.S."/>
            <person name="Brutnell T.P."/>
            <person name="Carpita N.C."/>
            <person name="Chaparro C."/>
            <person name="Chia J.-M."/>
            <person name="Deragon J.-M."/>
            <person name="Estill J.C."/>
            <person name="Fu Y."/>
            <person name="Jeddeloh J.A."/>
            <person name="Han Y."/>
            <person name="Lee H."/>
            <person name="Li P."/>
            <person name="Lisch D.R."/>
            <person name="Liu S."/>
            <person name="Liu Z."/>
            <person name="Nagel D.H."/>
            <person name="McCann M.C."/>
            <person name="SanMiguel P."/>
            <person name="Myers A.M."/>
            <person name="Nettleton D."/>
            <person name="Nguyen J."/>
            <person name="Penning B.W."/>
            <person name="Ponnala L."/>
            <person name="Schneider K.L."/>
            <person name="Schwartz D.C."/>
            <person name="Sharma A."/>
            <person name="Soderlund C."/>
            <person name="Springer N.M."/>
            <person name="Sun Q."/>
            <person name="Wang H."/>
            <person name="Waterman M."/>
            <person name="Westerman R."/>
            <person name="Wolfgruber T.K."/>
            <person name="Yang L."/>
            <person name="Yu Y."/>
            <person name="Zhang L."/>
            <person name="Zhou S."/>
            <person name="Zhu Q."/>
            <person name="Bennetzen J.L."/>
            <person name="Dawe R.K."/>
            <person name="Jiang J."/>
            <person name="Jiang N."/>
            <person name="Presting G.G."/>
            <person name="Wessler S.R."/>
            <person name="Aluru S."/>
            <person name="Martienssen R.A."/>
            <person name="Clifton S.W."/>
            <person name="McCombie W.R."/>
            <person name="Wing R.A."/>
            <person name="Wilson R.K."/>
        </authorList>
    </citation>
    <scope>NUCLEOTIDE SEQUENCE [LARGE SCALE GENOMIC DNA]</scope>
    <source>
        <strain evidence="14">cv. B73</strain>
    </source>
</reference>
<keyword evidence="5" id="KW-0067">ATP-binding</keyword>
<dbReference type="PANTHER" id="PTHR23075">
    <property type="entry name" value="PUTATIVE ATP-ASE"/>
    <property type="match status" value="1"/>
</dbReference>
<keyword evidence="9" id="KW-1135">Mitochondrion nucleoid</keyword>
<reference evidence="13" key="2">
    <citation type="submission" date="2019-07" db="EMBL/GenBank/DDBJ databases">
        <authorList>
            <person name="Seetharam A."/>
            <person name="Woodhouse M."/>
            <person name="Cannon E."/>
        </authorList>
    </citation>
    <scope>NUCLEOTIDE SEQUENCE [LARGE SCALE GENOMIC DNA]</scope>
    <source>
        <strain evidence="13">cv. B73</strain>
    </source>
</reference>
<evidence type="ECO:0000256" key="2">
    <source>
        <dbReference type="ARBA" id="ARBA00004436"/>
    </source>
</evidence>
<dbReference type="GO" id="GO:0042645">
    <property type="term" value="C:mitochondrial nucleoid"/>
    <property type="evidence" value="ECO:0007669"/>
    <property type="project" value="UniProtKB-SubCell"/>
</dbReference>